<dbReference type="AlphaFoldDB" id="A0A4R2NWQ3"/>
<proteinExistence type="inferred from homology"/>
<keyword evidence="13" id="KW-0812">Transmembrane</keyword>
<organism evidence="15 16">
    <name type="scientific">Rhodovulum adriaticum</name>
    <name type="common">Rhodopseudomonas adriatica</name>
    <dbReference type="NCBI Taxonomy" id="35804"/>
    <lineage>
        <taxon>Bacteria</taxon>
        <taxon>Pseudomonadati</taxon>
        <taxon>Pseudomonadota</taxon>
        <taxon>Alphaproteobacteria</taxon>
        <taxon>Rhodobacterales</taxon>
        <taxon>Paracoccaceae</taxon>
        <taxon>Rhodovulum</taxon>
    </lineage>
</organism>
<feature type="domain" description="THIF-type NAD/FAD binding fold" evidence="14">
    <location>
        <begin position="105"/>
        <end position="341"/>
    </location>
</feature>
<dbReference type="GO" id="GO:0008641">
    <property type="term" value="F:ubiquitin-like modifier activating enzyme activity"/>
    <property type="evidence" value="ECO:0007669"/>
    <property type="project" value="InterPro"/>
</dbReference>
<dbReference type="PANTHER" id="PTHR10953:SF102">
    <property type="entry name" value="ADENYLYLTRANSFERASE AND SULFURTRANSFERASE MOCS3"/>
    <property type="match status" value="1"/>
</dbReference>
<dbReference type="InterPro" id="IPR035985">
    <property type="entry name" value="Ubiquitin-activating_enz"/>
</dbReference>
<evidence type="ECO:0000256" key="13">
    <source>
        <dbReference type="SAM" id="Phobius"/>
    </source>
</evidence>
<comment type="subunit">
    <text evidence="7">Homodimer. Forms a stable heterotetrameric complex of 2 MoeB and 2 MoaD during adenylation of MoaD.</text>
</comment>
<dbReference type="GO" id="GO:0005524">
    <property type="term" value="F:ATP binding"/>
    <property type="evidence" value="ECO:0007669"/>
    <property type="project" value="UniProtKB-KW"/>
</dbReference>
<comment type="function">
    <text evidence="6">Catalyzes the adenylation by ATP of the carboxyl group of the C-terminal glycine of sulfur carrier protein MoaD.</text>
</comment>
<keyword evidence="13" id="KW-0472">Membrane</keyword>
<evidence type="ECO:0000256" key="12">
    <source>
        <dbReference type="ARBA" id="ARBA00078531"/>
    </source>
</evidence>
<dbReference type="Gene3D" id="3.40.50.720">
    <property type="entry name" value="NAD(P)-binding Rossmann-like Domain"/>
    <property type="match status" value="1"/>
</dbReference>
<dbReference type="FunFam" id="3.40.50.720:FF:000033">
    <property type="entry name" value="Adenylyltransferase and sulfurtransferase MOCS3"/>
    <property type="match status" value="1"/>
</dbReference>
<dbReference type="GO" id="GO:0008146">
    <property type="term" value="F:sulfotransferase activity"/>
    <property type="evidence" value="ECO:0007669"/>
    <property type="project" value="TreeGrafter"/>
</dbReference>
<dbReference type="RefSeq" id="WP_132600721.1">
    <property type="nucleotide sequence ID" value="NZ_NRRP01000023.1"/>
</dbReference>
<evidence type="ECO:0000256" key="7">
    <source>
        <dbReference type="ARBA" id="ARBA00063809"/>
    </source>
</evidence>
<evidence type="ECO:0000313" key="16">
    <source>
        <dbReference type="Proteomes" id="UP000295733"/>
    </source>
</evidence>
<gene>
    <name evidence="15" type="ORF">EV656_102489</name>
</gene>
<dbReference type="Proteomes" id="UP000295733">
    <property type="component" value="Unassembled WGS sequence"/>
</dbReference>
<dbReference type="EC" id="2.7.7.80" evidence="8"/>
<accession>A0A4R2NWQ3</accession>
<evidence type="ECO:0000256" key="5">
    <source>
        <dbReference type="ARBA" id="ARBA00052218"/>
    </source>
</evidence>
<reference evidence="15 16" key="1">
    <citation type="submission" date="2019-03" db="EMBL/GenBank/DDBJ databases">
        <title>Genomic Encyclopedia of Type Strains, Phase IV (KMG-IV): sequencing the most valuable type-strain genomes for metagenomic binning, comparative biology and taxonomic classification.</title>
        <authorList>
            <person name="Goeker M."/>
        </authorList>
    </citation>
    <scope>NUCLEOTIDE SEQUENCE [LARGE SCALE GENOMIC DNA]</scope>
    <source>
        <strain evidence="15 16">DSM 2781</strain>
    </source>
</reference>
<sequence length="349" mass="36219">MGVLLALAVALWLLGAVMKVSRGARWAMIGALYLAVLGVQVLMPEGHALRTAIGGTPQGWFALGLVAALVVAYRLALGALRRRAAPPAQAGTPKGPLSPTELDRYARHIVLREVGGPGQRKLKEAKVLVVGAGGLGSPALLYLGAAGVGTLGVVDDDIVSASNLQRQVIHTDARIGMPKVFSAQAALSAQNPFVEVRPYHRRLDAETAEALFAEYDLVLDGSDNFDTRDMVNRAAVRTATPLVAGAIAQWEGQVSLYDPAHGTPCYACIFPQAPAPGLAPSCAEAGVIGALPGIIGSMMAMEAIKHITGAGQTLAGRMAVHDALYSESRVIALKRRADCPVCGGTGKAA</sequence>
<keyword evidence="15" id="KW-0548">Nucleotidyltransferase</keyword>
<dbReference type="NCBIfam" id="NF004281">
    <property type="entry name" value="PRK05690.1"/>
    <property type="match status" value="1"/>
</dbReference>
<evidence type="ECO:0000256" key="8">
    <source>
        <dbReference type="ARBA" id="ARBA00066884"/>
    </source>
</evidence>
<evidence type="ECO:0000256" key="6">
    <source>
        <dbReference type="ARBA" id="ARBA00055169"/>
    </source>
</evidence>
<evidence type="ECO:0000313" key="15">
    <source>
        <dbReference type="EMBL" id="TCP26520.1"/>
    </source>
</evidence>
<evidence type="ECO:0000256" key="10">
    <source>
        <dbReference type="ARBA" id="ARBA00075110"/>
    </source>
</evidence>
<evidence type="ECO:0000256" key="3">
    <source>
        <dbReference type="ARBA" id="ARBA00022741"/>
    </source>
</evidence>
<comment type="catalytic activity">
    <reaction evidence="5">
        <text>[molybdopterin-synthase sulfur-carrier protein]-C-terminal Gly-Gly + ATP + H(+) = [molybdopterin-synthase sulfur-carrier protein]-C-terminal Gly-Gly-AMP + diphosphate</text>
        <dbReference type="Rhea" id="RHEA:43616"/>
        <dbReference type="Rhea" id="RHEA-COMP:12159"/>
        <dbReference type="Rhea" id="RHEA-COMP:12202"/>
        <dbReference type="ChEBI" id="CHEBI:15378"/>
        <dbReference type="ChEBI" id="CHEBI:30616"/>
        <dbReference type="ChEBI" id="CHEBI:33019"/>
        <dbReference type="ChEBI" id="CHEBI:90618"/>
        <dbReference type="ChEBI" id="CHEBI:90778"/>
        <dbReference type="EC" id="2.7.7.80"/>
    </reaction>
</comment>
<evidence type="ECO:0000259" key="14">
    <source>
        <dbReference type="Pfam" id="PF00899"/>
    </source>
</evidence>
<dbReference type="PANTHER" id="PTHR10953">
    <property type="entry name" value="UBIQUITIN-ACTIVATING ENZYME E1"/>
    <property type="match status" value="1"/>
</dbReference>
<dbReference type="GO" id="GO:0005829">
    <property type="term" value="C:cytosol"/>
    <property type="evidence" value="ECO:0007669"/>
    <property type="project" value="TreeGrafter"/>
</dbReference>
<evidence type="ECO:0000256" key="2">
    <source>
        <dbReference type="ARBA" id="ARBA00022679"/>
    </source>
</evidence>
<evidence type="ECO:0000256" key="11">
    <source>
        <dbReference type="ARBA" id="ARBA00075328"/>
    </source>
</evidence>
<evidence type="ECO:0000256" key="4">
    <source>
        <dbReference type="ARBA" id="ARBA00022840"/>
    </source>
</evidence>
<dbReference type="GO" id="GO:0004792">
    <property type="term" value="F:thiosulfate-cyanide sulfurtransferase activity"/>
    <property type="evidence" value="ECO:0007669"/>
    <property type="project" value="TreeGrafter"/>
</dbReference>
<evidence type="ECO:0000256" key="9">
    <source>
        <dbReference type="ARBA" id="ARBA00073635"/>
    </source>
</evidence>
<dbReference type="InterPro" id="IPR045886">
    <property type="entry name" value="ThiF/MoeB/HesA"/>
</dbReference>
<name>A0A4R2NWQ3_RHOAD</name>
<dbReference type="SUPFAM" id="SSF69572">
    <property type="entry name" value="Activating enzymes of the ubiquitin-like proteins"/>
    <property type="match status" value="1"/>
</dbReference>
<dbReference type="InterPro" id="IPR000594">
    <property type="entry name" value="ThiF_NAD_FAD-bd"/>
</dbReference>
<dbReference type="Pfam" id="PF00899">
    <property type="entry name" value="ThiF"/>
    <property type="match status" value="1"/>
</dbReference>
<dbReference type="CDD" id="cd00757">
    <property type="entry name" value="ThiF_MoeB_HesA_family"/>
    <property type="match status" value="1"/>
</dbReference>
<protein>
    <recommendedName>
        <fullName evidence="9">Molybdopterin-synthase adenylyltransferase</fullName>
        <ecNumber evidence="8">2.7.7.80</ecNumber>
    </recommendedName>
    <alternativeName>
        <fullName evidence="12">MoaD protein adenylase</fullName>
    </alternativeName>
    <alternativeName>
        <fullName evidence="10">Molybdopterin-converting factor subunit 1 adenylase</fullName>
    </alternativeName>
    <alternativeName>
        <fullName evidence="11">Sulfur carrier protein MoaD adenylyltransferase</fullName>
    </alternativeName>
</protein>
<evidence type="ECO:0000256" key="1">
    <source>
        <dbReference type="ARBA" id="ARBA00009919"/>
    </source>
</evidence>
<dbReference type="GO" id="GO:0061605">
    <property type="term" value="F:molybdopterin-synthase adenylyltransferase activity"/>
    <property type="evidence" value="ECO:0007669"/>
    <property type="project" value="UniProtKB-EC"/>
</dbReference>
<keyword evidence="3" id="KW-0547">Nucleotide-binding</keyword>
<dbReference type="OrthoDB" id="9804286at2"/>
<keyword evidence="13" id="KW-1133">Transmembrane helix</keyword>
<dbReference type="EMBL" id="SLXL01000002">
    <property type="protein sequence ID" value="TCP26520.1"/>
    <property type="molecule type" value="Genomic_DNA"/>
</dbReference>
<keyword evidence="4" id="KW-0067">ATP-binding</keyword>
<keyword evidence="16" id="KW-1185">Reference proteome</keyword>
<comment type="caution">
    <text evidence="15">The sequence shown here is derived from an EMBL/GenBank/DDBJ whole genome shotgun (WGS) entry which is preliminary data.</text>
</comment>
<comment type="similarity">
    <text evidence="1">Belongs to the HesA/MoeB/ThiF family.</text>
</comment>
<keyword evidence="2 15" id="KW-0808">Transferase</keyword>
<feature type="transmembrane region" description="Helical" evidence="13">
    <location>
        <begin position="59"/>
        <end position="77"/>
    </location>
</feature>